<reference evidence="1 2" key="1">
    <citation type="journal article" date="2024" name="BMC Biol.">
        <title>Comparative genomics of Ascetosporea gives new insight into the evolutionary basis for animal parasitism in Rhizaria.</title>
        <authorList>
            <person name="Hiltunen Thoren M."/>
            <person name="Onut-Brannstrom I."/>
            <person name="Alfjorden A."/>
            <person name="Peckova H."/>
            <person name="Swords F."/>
            <person name="Hooper C."/>
            <person name="Holzer A.S."/>
            <person name="Bass D."/>
            <person name="Burki F."/>
        </authorList>
    </citation>
    <scope>NUCLEOTIDE SEQUENCE [LARGE SCALE GENOMIC DNA]</scope>
    <source>
        <strain evidence="1">20-A016</strain>
    </source>
</reference>
<organism evidence="1 2">
    <name type="scientific">Bonamia ostreae</name>
    <dbReference type="NCBI Taxonomy" id="126728"/>
    <lineage>
        <taxon>Eukaryota</taxon>
        <taxon>Sar</taxon>
        <taxon>Rhizaria</taxon>
        <taxon>Endomyxa</taxon>
        <taxon>Ascetosporea</taxon>
        <taxon>Haplosporida</taxon>
        <taxon>Bonamia</taxon>
    </lineage>
</organism>
<comment type="caution">
    <text evidence="1">The sequence shown here is derived from an EMBL/GenBank/DDBJ whole genome shotgun (WGS) entry which is preliminary data.</text>
</comment>
<keyword evidence="2" id="KW-1185">Reference proteome</keyword>
<dbReference type="EMBL" id="JBDODL010002019">
    <property type="protein sequence ID" value="MES1921979.1"/>
    <property type="molecule type" value="Genomic_DNA"/>
</dbReference>
<protein>
    <submittedName>
        <fullName evidence="1">Uncharacterized protein</fullName>
    </submittedName>
</protein>
<evidence type="ECO:0000313" key="1">
    <source>
        <dbReference type="EMBL" id="MES1921979.1"/>
    </source>
</evidence>
<proteinExistence type="predicted"/>
<evidence type="ECO:0000313" key="2">
    <source>
        <dbReference type="Proteomes" id="UP001439008"/>
    </source>
</evidence>
<dbReference type="InterPro" id="IPR019188">
    <property type="entry name" value="SNAPC1"/>
</dbReference>
<name>A0ABV2AQP8_9EUKA</name>
<sequence length="255" mass="30954">MEYINFDLFEVASINDLTFKQFKSIWKEKKLHFLHLLRKNKELPSSFYGDIFKKLIQKWKSCKETKQKMIIIFILYVIYATQHSIRNDYVKIELPFNWKFIKTTMEIFEKENLHEPIRIFILMAKKAFFHFTLMSKNDDFSDRTTPFENKNEQILFDKRKFEKLRLSTKEYAENIQKNFAENKNGVLFADHEKFSGFDSHLRLNEKISKITENLMAIKRLKNLKKQKSKNKNLNFNFKETMSKYDEIRRNLNTPK</sequence>
<dbReference type="PANTHER" id="PTHR15131">
    <property type="entry name" value="SMALL NUCLEAR RNA ACTIVATING COMPLEX, POLYPEPTIDE 1"/>
    <property type="match status" value="1"/>
</dbReference>
<dbReference type="PANTHER" id="PTHR15131:SF3">
    <property type="entry name" value="SNRNA-ACTIVATING PROTEIN COMPLEX SUBUNIT 1"/>
    <property type="match status" value="1"/>
</dbReference>
<accession>A0ABV2AQP8</accession>
<dbReference type="Pfam" id="PF09808">
    <property type="entry name" value="SNAPC1"/>
    <property type="match status" value="1"/>
</dbReference>
<dbReference type="Proteomes" id="UP001439008">
    <property type="component" value="Unassembled WGS sequence"/>
</dbReference>
<gene>
    <name evidence="1" type="ORF">MHBO_003505</name>
</gene>